<dbReference type="Proteomes" id="UP000770015">
    <property type="component" value="Unassembled WGS sequence"/>
</dbReference>
<evidence type="ECO:0000313" key="10">
    <source>
        <dbReference type="Proteomes" id="UP000770015"/>
    </source>
</evidence>
<keyword evidence="10" id="KW-1185">Reference proteome</keyword>
<dbReference type="SUPFAM" id="SSF52540">
    <property type="entry name" value="P-loop containing nucleoside triphosphate hydrolases"/>
    <property type="match status" value="1"/>
</dbReference>
<comment type="subcellular location">
    <subcellularLocation>
        <location evidence="4">Endoplasmic reticulum membrane</location>
    </subcellularLocation>
</comment>
<dbReference type="InterPro" id="IPR011047">
    <property type="entry name" value="Quinoprotein_ADH-like_sf"/>
</dbReference>
<dbReference type="InterPro" id="IPR056884">
    <property type="entry name" value="NPHP3-like_N"/>
</dbReference>
<dbReference type="EMBL" id="JAGSXJ010000021">
    <property type="protein sequence ID" value="KAH6678875.1"/>
    <property type="molecule type" value="Genomic_DNA"/>
</dbReference>
<evidence type="ECO:0000256" key="4">
    <source>
        <dbReference type="RuleBase" id="RU365011"/>
    </source>
</evidence>
<protein>
    <recommendedName>
        <fullName evidence="2 4">GPI inositol-deacylase</fullName>
        <ecNumber evidence="4">3.1.-.-</ecNumber>
    </recommendedName>
</protein>
<dbReference type="InterPro" id="IPR015943">
    <property type="entry name" value="WD40/YVTN_repeat-like_dom_sf"/>
</dbReference>
<dbReference type="InterPro" id="IPR012908">
    <property type="entry name" value="PGAP1-ab_dom-like"/>
</dbReference>
<sequence length="1655" mass="182838">EKRSFAGLLSRSDRTVVGRVESTSSGVSSLSLSAVEKGDLGLTTLYAPEDRLAAVADIIFVHGLGGGSRKTWTFSKDDYHYWPQSWLPSDPDFKDVRIHVFGYNADWTKRQQSMLNIHDFAQSLLGEMKHNPIIRRDNTSIILVGHSMGGCVAKKTYILARQDPTCKPLADRIQSMFFLGTPHRGSDLALILENILTMAWGRKPFVKDLLPNSTTLTEINDAFRHCAPNLNLWSFYETQPIKTSFMNKLIVDKLSSTLGYPHEEIAAMNADHRHVCKFESPADSNYRLLRNSLHTAVDNIRALMARDESAMLRSQATPGHTTGDQSAELLAFFDLGHAHENDFATLQDLKEPGSCAWFNGKPFYKTWADGTGSQILWLTGRPGAGKSVMSSHVADELQLSKSLTSYFIFKHGKNNRSTLSDCFRSIAYQTAIHDAFVRDRFLQMAKETLSRDMDDETIIWRRLFIGVIFQSPMLSQHAWVIDGIDECSNFNSLFTKKFLAATPLSLRIFATSRDLDDIGRGLAVLDRRVHIHALSEEDTVNDIRLFLSTKLTELGRFEFPEKIEAMCNKILHKSRGSFLWVRLVMQDFEVAWTEEAMESILHNVPADLEDVYLRILQSIEGDPHKKMLAKSILTWVVLASRPLSLKELRCAIQLDVNQTLLNIAKAVPNLCGQLLFIDQNNNVQIIHETVREFLMATDLESDLAVPRAPSHTRLAKILVRYLSSPAMKAGSHNDATRSRPSGLAGTRTSSSTSPDPGLLPYAVYFFSDHVYRSTSEDDLLMKEICMFLESQNVLSWIEQIARGRDLGQLTRTAANLRNYLARRANFVSPMDPDIHVLDGWVVDLIRVAAKFRPQLVACPSAIHCLIPPLCPPESSISSTFAKEARLSPLIVKNLPDGGWDDCLIRIDFTKGLATAVAHGDIAFAVGLSTGRIILYSSVSLQHLREFTHPERVRMLLFSQAGEYLLSCGNKHLRVWDVRTGAARFTADLQSPPLSAVFLNDTEILTTSDASEVTKWDLDTENHMTESWLGLDEYELSGNTIPDQSPTNAAFSGPLQDHDVLLAVAYRSYPVLVWDPMEMQLLGKCEAPGTNGVDDMLFNPNPDIPALVVSYSNGSLNVFNYISMTPDSSRSHVYANSISCSKDGRSLVCGTSQGSIHLYEFDQGYDGEIFLTPIYRINALEESIRGLAFHFNGLRFVDITRRQCRVWEPAALVRRDNEVENLPQISTSLVTSADGHLMAAGNSHGQVTLFSTHDGIEVGTAYSHNQGAWVKIVALSNSGTFLASADDSGRVLVAELPREFQAAPQTSPDHHLASNVIINQRIGAVVTQLAFSPDASRLLVTTNSMELWELPTGKVLHKAPILAEQSSATEAGSSAKPPVDITPFVTQHPSKPDHFIVMAGGSARVLSWVDLTEPTTPYSLQAQYPASLLSLITVKTTCLSVPGIGVLEHRSSQTGSSRLTLWPTSIMDGETDNGVEGSGQQTAAHLEALSPRIHSLLGVISGTKVAFLDTNFWVCSFDLRPSPAGLRGLGSRSSGSLSSRRGQPAPDQGTIGNIRRHFFAMSEWRDSNSNLSCLMVPSRTRPTRNASHDFAFIARDRVILVQGGLDFAETITASSATSGVIDTGGLNSVGDSPARWTPSQPWTVVSGSMHRRASNW</sequence>
<dbReference type="InterPro" id="IPR029058">
    <property type="entry name" value="AB_hydrolase_fold"/>
</dbReference>
<feature type="domain" description="Nephrocystin 3-like N-terminal" evidence="8">
    <location>
        <begin position="353"/>
        <end position="513"/>
    </location>
</feature>
<dbReference type="InterPro" id="IPR027417">
    <property type="entry name" value="P-loop_NTPase"/>
</dbReference>
<keyword evidence="4" id="KW-0472">Membrane</keyword>
<evidence type="ECO:0000313" key="9">
    <source>
        <dbReference type="EMBL" id="KAH6678875.1"/>
    </source>
</evidence>
<evidence type="ECO:0000259" key="7">
    <source>
        <dbReference type="Pfam" id="PF22939"/>
    </source>
</evidence>
<feature type="domain" description="GPI inositol-deacylase PGAP1-like alpha/beta" evidence="6">
    <location>
        <begin position="58"/>
        <end position="188"/>
    </location>
</feature>
<name>A0A9P8V7A8_9PEZI</name>
<organism evidence="9 10">
    <name type="scientific">Plectosphaerella plurivora</name>
    <dbReference type="NCBI Taxonomy" id="936078"/>
    <lineage>
        <taxon>Eukaryota</taxon>
        <taxon>Fungi</taxon>
        <taxon>Dikarya</taxon>
        <taxon>Ascomycota</taxon>
        <taxon>Pezizomycotina</taxon>
        <taxon>Sordariomycetes</taxon>
        <taxon>Hypocreomycetidae</taxon>
        <taxon>Glomerellales</taxon>
        <taxon>Plectosphaerellaceae</taxon>
        <taxon>Plectosphaerella</taxon>
    </lineage>
</organism>
<dbReference type="InterPro" id="IPR054471">
    <property type="entry name" value="GPIID_WHD"/>
</dbReference>
<dbReference type="Pfam" id="PF00400">
    <property type="entry name" value="WD40"/>
    <property type="match status" value="1"/>
</dbReference>
<dbReference type="SMART" id="SM00320">
    <property type="entry name" value="WD40"/>
    <property type="match status" value="6"/>
</dbReference>
<dbReference type="Gene3D" id="2.130.10.10">
    <property type="entry name" value="YVTN repeat-like/Quinoprotein amine dehydrogenase"/>
    <property type="match status" value="2"/>
</dbReference>
<comment type="similarity">
    <text evidence="4">Belongs to the GPI inositol-deacylase family.</text>
</comment>
<dbReference type="PANTHER" id="PTHR10039">
    <property type="entry name" value="AMELOGENIN"/>
    <property type="match status" value="1"/>
</dbReference>
<reference evidence="9" key="1">
    <citation type="journal article" date="2021" name="Nat. Commun.">
        <title>Genetic determinants of endophytism in the Arabidopsis root mycobiome.</title>
        <authorList>
            <person name="Mesny F."/>
            <person name="Miyauchi S."/>
            <person name="Thiergart T."/>
            <person name="Pickel B."/>
            <person name="Atanasova L."/>
            <person name="Karlsson M."/>
            <person name="Huettel B."/>
            <person name="Barry K.W."/>
            <person name="Haridas S."/>
            <person name="Chen C."/>
            <person name="Bauer D."/>
            <person name="Andreopoulos W."/>
            <person name="Pangilinan J."/>
            <person name="LaButti K."/>
            <person name="Riley R."/>
            <person name="Lipzen A."/>
            <person name="Clum A."/>
            <person name="Drula E."/>
            <person name="Henrissat B."/>
            <person name="Kohler A."/>
            <person name="Grigoriev I.V."/>
            <person name="Martin F.M."/>
            <person name="Hacquard S."/>
        </authorList>
    </citation>
    <scope>NUCLEOTIDE SEQUENCE</scope>
    <source>
        <strain evidence="9">MPI-SDFR-AT-0117</strain>
    </source>
</reference>
<dbReference type="Gene3D" id="3.40.50.1820">
    <property type="entry name" value="alpha/beta hydrolase"/>
    <property type="match status" value="1"/>
</dbReference>
<keyword evidence="4" id="KW-0378">Hydrolase</keyword>
<dbReference type="Pfam" id="PF22939">
    <property type="entry name" value="WHD_GPIID"/>
    <property type="match status" value="1"/>
</dbReference>
<keyword evidence="4" id="KW-0653">Protein transport</keyword>
<evidence type="ECO:0000259" key="6">
    <source>
        <dbReference type="Pfam" id="PF07819"/>
    </source>
</evidence>
<dbReference type="Gene3D" id="3.40.50.300">
    <property type="entry name" value="P-loop containing nucleotide triphosphate hydrolases"/>
    <property type="match status" value="1"/>
</dbReference>
<feature type="compositionally biased region" description="Low complexity" evidence="5">
    <location>
        <begin position="1527"/>
        <end position="1541"/>
    </location>
</feature>
<accession>A0A9P8V7A8</accession>
<dbReference type="SUPFAM" id="SSF50998">
    <property type="entry name" value="Quinoprotein alcohol dehydrogenase-like"/>
    <property type="match status" value="1"/>
</dbReference>
<dbReference type="GO" id="GO:0005789">
    <property type="term" value="C:endoplasmic reticulum membrane"/>
    <property type="evidence" value="ECO:0007669"/>
    <property type="project" value="UniProtKB-SubCell"/>
</dbReference>
<dbReference type="OrthoDB" id="194358at2759"/>
<keyword evidence="4" id="KW-0256">Endoplasmic reticulum</keyword>
<feature type="region of interest" description="Disordered" evidence="5">
    <location>
        <begin position="1527"/>
        <end position="1548"/>
    </location>
</feature>
<gene>
    <name evidence="9" type="ORF">F5X68DRAFT_245308</name>
</gene>
<feature type="non-terminal residue" evidence="9">
    <location>
        <position position="1"/>
    </location>
</feature>
<evidence type="ECO:0000259" key="8">
    <source>
        <dbReference type="Pfam" id="PF24883"/>
    </source>
</evidence>
<comment type="caution">
    <text evidence="9">The sequence shown here is derived from an EMBL/GenBank/DDBJ whole genome shotgun (WGS) entry which is preliminary data.</text>
</comment>
<evidence type="ECO:0000256" key="2">
    <source>
        <dbReference type="ARBA" id="ARBA00015856"/>
    </source>
</evidence>
<dbReference type="Pfam" id="PF24883">
    <property type="entry name" value="NPHP3_N"/>
    <property type="match status" value="1"/>
</dbReference>
<dbReference type="SUPFAM" id="SSF53474">
    <property type="entry name" value="alpha/beta-Hydrolases"/>
    <property type="match status" value="1"/>
</dbReference>
<dbReference type="GO" id="GO:0015031">
    <property type="term" value="P:protein transport"/>
    <property type="evidence" value="ECO:0007669"/>
    <property type="project" value="UniProtKB-KW"/>
</dbReference>
<dbReference type="GO" id="GO:0016788">
    <property type="term" value="F:hydrolase activity, acting on ester bonds"/>
    <property type="evidence" value="ECO:0007669"/>
    <property type="project" value="InterPro"/>
</dbReference>
<dbReference type="Pfam" id="PF07819">
    <property type="entry name" value="PGAP1"/>
    <property type="match status" value="1"/>
</dbReference>
<dbReference type="PANTHER" id="PTHR10039:SF16">
    <property type="entry name" value="GPI INOSITOL-DEACYLASE"/>
    <property type="match status" value="1"/>
</dbReference>
<dbReference type="InterPro" id="IPR001680">
    <property type="entry name" value="WD40_rpt"/>
</dbReference>
<feature type="region of interest" description="Disordered" evidence="5">
    <location>
        <begin position="728"/>
        <end position="753"/>
    </location>
</feature>
<keyword evidence="3" id="KW-0677">Repeat</keyword>
<proteinExistence type="inferred from homology"/>
<comment type="function">
    <text evidence="1 4">Involved in inositol deacylation of GPI-anchored proteins which plays important roles in the quality control and ER-associated degradation of GPI-anchored proteins.</text>
</comment>
<evidence type="ECO:0000256" key="1">
    <source>
        <dbReference type="ARBA" id="ARBA00003496"/>
    </source>
</evidence>
<keyword evidence="4" id="KW-0813">Transport</keyword>
<dbReference type="EC" id="3.1.-.-" evidence="4"/>
<feature type="domain" description="GPI inositol-deacylase winged helix" evidence="7">
    <location>
        <begin position="625"/>
        <end position="705"/>
    </location>
</feature>
<evidence type="ECO:0000256" key="3">
    <source>
        <dbReference type="ARBA" id="ARBA00022737"/>
    </source>
</evidence>
<evidence type="ECO:0000256" key="5">
    <source>
        <dbReference type="SAM" id="MobiDB-lite"/>
    </source>
</evidence>